<dbReference type="SUPFAM" id="SSF117281">
    <property type="entry name" value="Kelch motif"/>
    <property type="match status" value="1"/>
</dbReference>
<dbReference type="OrthoDB" id="432014at2759"/>
<evidence type="ECO:0000259" key="5">
    <source>
        <dbReference type="PROSITE" id="PS50097"/>
    </source>
</evidence>
<dbReference type="Pfam" id="PF24681">
    <property type="entry name" value="Kelch_KLHDC2_KLHL20_DRC7"/>
    <property type="match status" value="1"/>
</dbReference>
<protein>
    <submittedName>
        <fullName evidence="6">BPM2 protein</fullName>
    </submittedName>
</protein>
<organism evidence="6 7">
    <name type="scientific">Symbiodinium necroappetens</name>
    <dbReference type="NCBI Taxonomy" id="1628268"/>
    <lineage>
        <taxon>Eukaryota</taxon>
        <taxon>Sar</taxon>
        <taxon>Alveolata</taxon>
        <taxon>Dinophyceae</taxon>
        <taxon>Suessiales</taxon>
        <taxon>Symbiodiniaceae</taxon>
        <taxon>Symbiodinium</taxon>
    </lineage>
</organism>
<sequence length="1462" mass="161799">SQLIAASLNSAAMQSSSVVMCFSLQLVLLAPRALAEASVPMLRGLTRGPAELPSCTEKPNFHLARASWCGEQKEPMACSKEVDSPNPIWDCHLQADGWCSLGGSPCAWPEGAPAREVSSDWQNQNSQGQATRFVTWNLYVFTLAGRIHPVVDELLRMQPEIAAIPEMWHEKGAILDLLNQRSGSVWAFATGGATEQFNDADILFRTDKWEHIASDLVPFSAGRAINWAALRRKSDGYTLIASGTHPLCCQGDYVITEAVDFVTKTLSQVQNRHPYPIVLMGDLNTGYFQPSQQLLRQGQVEAFGRHWQIPMTFTDAWAELHPGNPDPSTINDDPVRLDYVYFQKTPLSVGQSIVQSQIWPRAAGSDHRAVSGDVVLNREQHFTFEYDVGVWAMGSVQVLKDRRSGVLKTCRSIFKPRLTNVWAASQELAKLKMLQHPMLSAVTDVLEDSEYLFVVSLRANGGDLAEFLERSQPAMTAPNTGCLFWELTLEEEARDPLAGFGGHGSWYEIVPAKDDLLIFESSRRSTLLRRFAVASETFGEAQELSLAVHAAVPSPASPEKACLLHCPSHWGSDHRYEVYSLDTSNPDSFPALEPLFVSSASKAEKEKLVEAGIAQIAPKQRHGFSLAPYDCSLYFLCGLQHFPGDVTGSFVYCFSLEEREWTEVEYTGTFPATKPGVSYQGCRFGQSCVVQGHRAWIFGGCVSNEAGGVQPTSGLFSFDLEEHHFEEIAAASPSNWPPALTAHSSVAFDGKVFVFGGGDGAQDVYCYDVGKSSWALLPPLLLGPRPCDGRVAHAVADGYVVAYQQTEGSDPASEEPNVAHSLFRITREQLSRRAETSARDFRDHKPEGMSDLLCAVRHVQREGGQMPEHAGLLAEIESTKEQVQAAEVRNQELCVLTREAEKRQRLRRELDVQRTILANRQRLNALESLYRHEVDRDEDGPHCLTAGPRSQAVASKEHPQDASGGERTNCAHKVAKGEYVWQIDSFSWSRLRLRQSGLFCVVSKLFKVGGYEFQFVYQPDGGIVNCTLSQRGSLAIIFWGSDPIVLRYRIYIKARSGEFVQWGELREELHDVDDGPPTAYGPDVHEAENAPASLGIFGLTHQQLLQSTWVDKDTLTAKFVLEVHPVGTFETQPLLTNVEVPGSTLHQDTQALWEKGTGSDVQFMVQGVTLQAHSHILSARSHVFEKQLASGMQESASRVVVIEDSDPDTFKCLLQFLYTDSLKGIEDLMAKTGGKNEMGNPRLSQTQALLAVSHKYEVTRLQRWCEMRLCEHLCTSEVCNILSQAHLLEAAQLEKACLVYIKDHIQEVLKSPAYIELLKSWPQIGLKVSLFAAGVPEAEAAEAINGFKGSATAGKRKRAEEELDFLLDEATADAAFLIDDTKLPVHRAVLRRFAPALAKVVAEKPVVALNGKGVTIPAVQHLLQHVYSRYMDPVSPAEAEMLLKLAHHFQLMPLVQLCQENI</sequence>
<feature type="domain" description="BTB" evidence="5">
    <location>
        <begin position="1372"/>
        <end position="1435"/>
    </location>
</feature>
<reference evidence="6" key="1">
    <citation type="submission" date="2021-02" db="EMBL/GenBank/DDBJ databases">
        <authorList>
            <person name="Dougan E. K."/>
            <person name="Rhodes N."/>
            <person name="Thang M."/>
            <person name="Chan C."/>
        </authorList>
    </citation>
    <scope>NUCLEOTIDE SEQUENCE</scope>
</reference>
<evidence type="ECO:0000256" key="4">
    <source>
        <dbReference type="SAM" id="SignalP"/>
    </source>
</evidence>
<keyword evidence="7" id="KW-1185">Reference proteome</keyword>
<dbReference type="Pfam" id="PF03372">
    <property type="entry name" value="Exo_endo_phos"/>
    <property type="match status" value="1"/>
</dbReference>
<dbReference type="PROSITE" id="PS50097">
    <property type="entry name" value="BTB"/>
    <property type="match status" value="2"/>
</dbReference>
<keyword evidence="2" id="KW-0677">Repeat</keyword>
<accession>A0A813ASQ1</accession>
<dbReference type="GO" id="GO:0003824">
    <property type="term" value="F:catalytic activity"/>
    <property type="evidence" value="ECO:0007669"/>
    <property type="project" value="InterPro"/>
</dbReference>
<dbReference type="SUPFAM" id="SSF54695">
    <property type="entry name" value="POZ domain"/>
    <property type="match status" value="2"/>
</dbReference>
<dbReference type="InterPro" id="IPR015915">
    <property type="entry name" value="Kelch-typ_b-propeller"/>
</dbReference>
<dbReference type="SUPFAM" id="SSF56219">
    <property type="entry name" value="DNase I-like"/>
    <property type="match status" value="1"/>
</dbReference>
<dbReference type="SMART" id="SM00225">
    <property type="entry name" value="BTB"/>
    <property type="match status" value="2"/>
</dbReference>
<dbReference type="InterPro" id="IPR011333">
    <property type="entry name" value="SKP1/BTB/POZ_sf"/>
</dbReference>
<keyword evidence="4" id="KW-0732">Signal</keyword>
<dbReference type="InterPro" id="IPR000210">
    <property type="entry name" value="BTB/POZ_dom"/>
</dbReference>
<dbReference type="Proteomes" id="UP000601435">
    <property type="component" value="Unassembled WGS sequence"/>
</dbReference>
<dbReference type="InterPro" id="IPR011009">
    <property type="entry name" value="Kinase-like_dom_sf"/>
</dbReference>
<feature type="region of interest" description="Disordered" evidence="3">
    <location>
        <begin position="937"/>
        <end position="968"/>
    </location>
</feature>
<feature type="chain" id="PRO_5032997951" evidence="4">
    <location>
        <begin position="36"/>
        <end position="1462"/>
    </location>
</feature>
<evidence type="ECO:0000256" key="1">
    <source>
        <dbReference type="ARBA" id="ARBA00022441"/>
    </source>
</evidence>
<dbReference type="Gene3D" id="3.60.10.10">
    <property type="entry name" value="Endonuclease/exonuclease/phosphatase"/>
    <property type="match status" value="1"/>
</dbReference>
<keyword evidence="1" id="KW-0880">Kelch repeat</keyword>
<dbReference type="EMBL" id="CAJNJA010062286">
    <property type="protein sequence ID" value="CAE7876223.1"/>
    <property type="molecule type" value="Genomic_DNA"/>
</dbReference>
<evidence type="ECO:0000313" key="7">
    <source>
        <dbReference type="Proteomes" id="UP000601435"/>
    </source>
</evidence>
<dbReference type="PANTHER" id="PTHR24413">
    <property type="entry name" value="SPECKLE-TYPE POZ PROTEIN"/>
    <property type="match status" value="1"/>
</dbReference>
<evidence type="ECO:0000256" key="3">
    <source>
        <dbReference type="SAM" id="MobiDB-lite"/>
    </source>
</evidence>
<dbReference type="InterPro" id="IPR005135">
    <property type="entry name" value="Endo/exonuclease/phosphatase"/>
</dbReference>
<evidence type="ECO:0000256" key="2">
    <source>
        <dbReference type="ARBA" id="ARBA00022737"/>
    </source>
</evidence>
<name>A0A813ASQ1_9DINO</name>
<dbReference type="Gene3D" id="3.30.710.10">
    <property type="entry name" value="Potassium Channel Kv1.1, Chain A"/>
    <property type="match status" value="2"/>
</dbReference>
<gene>
    <name evidence="6" type="primary">BPM2</name>
    <name evidence="6" type="ORF">SNEC2469_LOCUS28549</name>
</gene>
<feature type="domain" description="BTB" evidence="5">
    <location>
        <begin position="1159"/>
        <end position="1226"/>
    </location>
</feature>
<feature type="signal peptide" evidence="4">
    <location>
        <begin position="1"/>
        <end position="35"/>
    </location>
</feature>
<feature type="non-terminal residue" evidence="6">
    <location>
        <position position="1462"/>
    </location>
</feature>
<dbReference type="CDD" id="cd14733">
    <property type="entry name" value="BACK"/>
    <property type="match status" value="1"/>
</dbReference>
<dbReference type="Pfam" id="PF00651">
    <property type="entry name" value="BTB"/>
    <property type="match status" value="2"/>
</dbReference>
<dbReference type="CDD" id="cd18186">
    <property type="entry name" value="BTB_POZ_ZBTB_KLHL-like"/>
    <property type="match status" value="1"/>
</dbReference>
<evidence type="ECO:0000313" key="6">
    <source>
        <dbReference type="EMBL" id="CAE7876223.1"/>
    </source>
</evidence>
<dbReference type="Gene3D" id="2.120.10.80">
    <property type="entry name" value="Kelch-type beta propeller"/>
    <property type="match status" value="1"/>
</dbReference>
<comment type="caution">
    <text evidence="6">The sequence shown here is derived from an EMBL/GenBank/DDBJ whole genome shotgun (WGS) entry which is preliminary data.</text>
</comment>
<dbReference type="SUPFAM" id="SSF56112">
    <property type="entry name" value="Protein kinase-like (PK-like)"/>
    <property type="match status" value="1"/>
</dbReference>
<dbReference type="InterPro" id="IPR036691">
    <property type="entry name" value="Endo/exonu/phosph_ase_sf"/>
</dbReference>
<feature type="non-terminal residue" evidence="6">
    <location>
        <position position="1"/>
    </location>
</feature>
<proteinExistence type="predicted"/>